<proteinExistence type="predicted"/>
<name>A0A1H4VPV7_9BRAD</name>
<reference evidence="2 3" key="1">
    <citation type="submission" date="2016-10" db="EMBL/GenBank/DDBJ databases">
        <authorList>
            <person name="de Groot N.N."/>
        </authorList>
    </citation>
    <scope>NUCLEOTIDE SEQUENCE [LARGE SCALE GENOMIC DNA]</scope>
    <source>
        <strain evidence="2 3">MT12</strain>
    </source>
</reference>
<dbReference type="AlphaFoldDB" id="A0A1H4VPV7"/>
<feature type="region of interest" description="Disordered" evidence="1">
    <location>
        <begin position="35"/>
        <end position="55"/>
    </location>
</feature>
<evidence type="ECO:0000313" key="2">
    <source>
        <dbReference type="EMBL" id="SEC82983.1"/>
    </source>
</evidence>
<dbReference type="EMBL" id="FNTH01000001">
    <property type="protein sequence ID" value="SEC82983.1"/>
    <property type="molecule type" value="Genomic_DNA"/>
</dbReference>
<evidence type="ECO:0000256" key="1">
    <source>
        <dbReference type="SAM" id="MobiDB-lite"/>
    </source>
</evidence>
<dbReference type="Proteomes" id="UP000198992">
    <property type="component" value="Unassembled WGS sequence"/>
</dbReference>
<protein>
    <submittedName>
        <fullName evidence="2">Uncharacterized protein</fullName>
    </submittedName>
</protein>
<evidence type="ECO:0000313" key="3">
    <source>
        <dbReference type="Proteomes" id="UP000198992"/>
    </source>
</evidence>
<gene>
    <name evidence="2" type="ORF">SAMN05444164_2860</name>
</gene>
<sequence>MRFPHAGNHVRAWNMMRFNIRNVAGMFMMRAFGGHQGSPSKTRIPRGGHRALMAA</sequence>
<organism evidence="2 3">
    <name type="scientific">Bradyrhizobium erythrophlei</name>
    <dbReference type="NCBI Taxonomy" id="1437360"/>
    <lineage>
        <taxon>Bacteria</taxon>
        <taxon>Pseudomonadati</taxon>
        <taxon>Pseudomonadota</taxon>
        <taxon>Alphaproteobacteria</taxon>
        <taxon>Hyphomicrobiales</taxon>
        <taxon>Nitrobacteraceae</taxon>
        <taxon>Bradyrhizobium</taxon>
    </lineage>
</organism>
<accession>A0A1H4VPV7</accession>